<evidence type="ECO:0000313" key="8">
    <source>
        <dbReference type="EMBL" id="CAK7355320.1"/>
    </source>
</evidence>
<organism evidence="8 9">
    <name type="scientific">Dovyalis caffra</name>
    <dbReference type="NCBI Taxonomy" id="77055"/>
    <lineage>
        <taxon>Eukaryota</taxon>
        <taxon>Viridiplantae</taxon>
        <taxon>Streptophyta</taxon>
        <taxon>Embryophyta</taxon>
        <taxon>Tracheophyta</taxon>
        <taxon>Spermatophyta</taxon>
        <taxon>Magnoliopsida</taxon>
        <taxon>eudicotyledons</taxon>
        <taxon>Gunneridae</taxon>
        <taxon>Pentapetalae</taxon>
        <taxon>rosids</taxon>
        <taxon>fabids</taxon>
        <taxon>Malpighiales</taxon>
        <taxon>Salicaceae</taxon>
        <taxon>Flacourtieae</taxon>
        <taxon>Dovyalis</taxon>
    </lineage>
</organism>
<dbReference type="AlphaFoldDB" id="A0AAV1SQE2"/>
<evidence type="ECO:0000313" key="9">
    <source>
        <dbReference type="Proteomes" id="UP001314170"/>
    </source>
</evidence>
<dbReference type="InterPro" id="IPR004263">
    <property type="entry name" value="Exostosin"/>
</dbReference>
<protein>
    <recommendedName>
        <fullName evidence="7">Exostosin GT47 domain-containing protein</fullName>
    </recommendedName>
</protein>
<comment type="subcellular location">
    <subcellularLocation>
        <location evidence="1">Golgi apparatus membrane</location>
        <topology evidence="1">Single-pass type II membrane protein</topology>
    </subcellularLocation>
</comment>
<keyword evidence="5" id="KW-0333">Golgi apparatus</keyword>
<dbReference type="InterPro" id="IPR040911">
    <property type="entry name" value="Exostosin_GT47"/>
</dbReference>
<evidence type="ECO:0000256" key="3">
    <source>
        <dbReference type="ARBA" id="ARBA00022676"/>
    </source>
</evidence>
<dbReference type="GO" id="GO:0016757">
    <property type="term" value="F:glycosyltransferase activity"/>
    <property type="evidence" value="ECO:0007669"/>
    <property type="project" value="InterPro"/>
</dbReference>
<evidence type="ECO:0000259" key="7">
    <source>
        <dbReference type="Pfam" id="PF03016"/>
    </source>
</evidence>
<keyword evidence="9" id="KW-1185">Reference proteome</keyword>
<dbReference type="Proteomes" id="UP001314170">
    <property type="component" value="Unassembled WGS sequence"/>
</dbReference>
<dbReference type="Pfam" id="PF03016">
    <property type="entry name" value="Exostosin_GT47"/>
    <property type="match status" value="1"/>
</dbReference>
<accession>A0AAV1SQE2</accession>
<dbReference type="EMBL" id="CAWUPB010001195">
    <property type="protein sequence ID" value="CAK7355320.1"/>
    <property type="molecule type" value="Genomic_DNA"/>
</dbReference>
<feature type="domain" description="Exostosin GT47" evidence="7">
    <location>
        <begin position="89"/>
        <end position="149"/>
    </location>
</feature>
<evidence type="ECO:0000256" key="5">
    <source>
        <dbReference type="ARBA" id="ARBA00023034"/>
    </source>
</evidence>
<evidence type="ECO:0000256" key="6">
    <source>
        <dbReference type="SAM" id="Phobius"/>
    </source>
</evidence>
<keyword evidence="6" id="KW-0472">Membrane</keyword>
<keyword evidence="3" id="KW-0328">Glycosyltransferase</keyword>
<dbReference type="PANTHER" id="PTHR11062:SF43">
    <property type="entry name" value="EXOSTOSIN FAMILY PROTEIN"/>
    <property type="match status" value="1"/>
</dbReference>
<reference evidence="8 9" key="1">
    <citation type="submission" date="2024-01" db="EMBL/GenBank/DDBJ databases">
        <authorList>
            <person name="Waweru B."/>
        </authorList>
    </citation>
    <scope>NUCLEOTIDE SEQUENCE [LARGE SCALE GENOMIC DNA]</scope>
</reference>
<gene>
    <name evidence="8" type="ORF">DCAF_LOCUS25606</name>
</gene>
<evidence type="ECO:0000256" key="1">
    <source>
        <dbReference type="ARBA" id="ARBA00004323"/>
    </source>
</evidence>
<sequence length="228" mass="25974">MSRGDSIEVRLSEESFDFQQNDDESLKTTCLQVLKGLSFQGAIIAAVILSPMLFFTQKKYAELKGDFKNEVGDIYRSKSIFFRNYAAMERDFKIFVYPDGNATTCYHSTDHKLESKYASEHYFFKNLIDSRFLTDDPREAHFFFIPISCGKMGSTAWITFFVSCHDIGSRAAAEVPFLLKNAIRLVCSPSYDSNYIRQKDIALPQILELSLPPTTDSSPFHGSDICNR</sequence>
<comment type="similarity">
    <text evidence="2">Belongs to the glycosyltransferase 47 family.</text>
</comment>
<keyword evidence="4" id="KW-0735">Signal-anchor</keyword>
<evidence type="ECO:0000256" key="4">
    <source>
        <dbReference type="ARBA" id="ARBA00022968"/>
    </source>
</evidence>
<comment type="caution">
    <text evidence="8">The sequence shown here is derived from an EMBL/GenBank/DDBJ whole genome shotgun (WGS) entry which is preliminary data.</text>
</comment>
<proteinExistence type="inferred from homology"/>
<keyword evidence="6" id="KW-1133">Transmembrane helix</keyword>
<keyword evidence="3" id="KW-0808">Transferase</keyword>
<evidence type="ECO:0000256" key="2">
    <source>
        <dbReference type="ARBA" id="ARBA00010271"/>
    </source>
</evidence>
<name>A0AAV1SQE2_9ROSI</name>
<dbReference type="PANTHER" id="PTHR11062">
    <property type="entry name" value="EXOSTOSIN HEPARAN SULFATE GLYCOSYLTRANSFERASE -RELATED"/>
    <property type="match status" value="1"/>
</dbReference>
<feature type="transmembrane region" description="Helical" evidence="6">
    <location>
        <begin position="37"/>
        <end position="55"/>
    </location>
</feature>
<keyword evidence="6" id="KW-0812">Transmembrane</keyword>